<evidence type="ECO:0000313" key="4">
    <source>
        <dbReference type="EMBL" id="KAF8819713.1"/>
    </source>
</evidence>
<comment type="subcellular location">
    <subcellularLocation>
        <location evidence="1">Nucleus</location>
    </subcellularLocation>
</comment>
<sequence>MSSYMSTPCPSEGMRLSETMESYRRVNGGQLSEFLGKTIRFIGEIKSISERSLLLNSVDGMEVSYTLLQSTQPTSRFIEVIATVLSPMALQQQGPIIELGNELNMQNFNAAIKLTFCDEFNPHFQPCCISPSGI</sequence>
<protein>
    <submittedName>
        <fullName evidence="4">Replication factor a protein 3 protein</fullName>
    </submittedName>
</protein>
<dbReference type="SUPFAM" id="SSF50249">
    <property type="entry name" value="Nucleic acid-binding proteins"/>
    <property type="match status" value="1"/>
</dbReference>
<reference evidence="4 5" key="1">
    <citation type="journal article" date="2020" name="bioRxiv">
        <title>Metabolic contributions of an alphaproteobacterial endosymbiont in the apicomplexan Cardiosporidium cionae.</title>
        <authorList>
            <person name="Hunter E.S."/>
            <person name="Paight C.J."/>
            <person name="Lane C.E."/>
        </authorList>
    </citation>
    <scope>NUCLEOTIDE SEQUENCE [LARGE SCALE GENOMIC DNA]</scope>
    <source>
        <strain evidence="4">ESH_2018</strain>
    </source>
</reference>
<name>A0ABQ7J6V1_9APIC</name>
<gene>
    <name evidence="4" type="ORF">IE077_000667</name>
</gene>
<keyword evidence="3" id="KW-0539">Nucleus</keyword>
<evidence type="ECO:0000256" key="3">
    <source>
        <dbReference type="ARBA" id="ARBA00023242"/>
    </source>
</evidence>
<comment type="similarity">
    <text evidence="2">Belongs to the replication factor A protein 3 family.</text>
</comment>
<dbReference type="Pfam" id="PF08661">
    <property type="entry name" value="Rep_fac-A_3"/>
    <property type="match status" value="1"/>
</dbReference>
<dbReference type="Proteomes" id="UP000823046">
    <property type="component" value="Unassembled WGS sequence"/>
</dbReference>
<evidence type="ECO:0000256" key="1">
    <source>
        <dbReference type="ARBA" id="ARBA00004123"/>
    </source>
</evidence>
<keyword evidence="5" id="KW-1185">Reference proteome</keyword>
<evidence type="ECO:0000313" key="5">
    <source>
        <dbReference type="Proteomes" id="UP000823046"/>
    </source>
</evidence>
<dbReference type="InterPro" id="IPR013970">
    <property type="entry name" value="Rfa2"/>
</dbReference>
<comment type="caution">
    <text evidence="4">The sequence shown here is derived from an EMBL/GenBank/DDBJ whole genome shotgun (WGS) entry which is preliminary data.</text>
</comment>
<accession>A0ABQ7J6V1</accession>
<dbReference type="InterPro" id="IPR012340">
    <property type="entry name" value="NA-bd_OB-fold"/>
</dbReference>
<organism evidence="4 5">
    <name type="scientific">Cardiosporidium cionae</name>
    <dbReference type="NCBI Taxonomy" id="476202"/>
    <lineage>
        <taxon>Eukaryota</taxon>
        <taxon>Sar</taxon>
        <taxon>Alveolata</taxon>
        <taxon>Apicomplexa</taxon>
        <taxon>Aconoidasida</taxon>
        <taxon>Nephromycida</taxon>
        <taxon>Cardiosporidium</taxon>
    </lineage>
</organism>
<dbReference type="Gene3D" id="2.40.50.140">
    <property type="entry name" value="Nucleic acid-binding proteins"/>
    <property type="match status" value="1"/>
</dbReference>
<dbReference type="EMBL" id="JADAQX010000628">
    <property type="protein sequence ID" value="KAF8819713.1"/>
    <property type="molecule type" value="Genomic_DNA"/>
</dbReference>
<proteinExistence type="inferred from homology"/>
<evidence type="ECO:0000256" key="2">
    <source>
        <dbReference type="ARBA" id="ARBA00009761"/>
    </source>
</evidence>